<dbReference type="GO" id="GO:0000774">
    <property type="term" value="F:adenyl-nucleotide exchange factor activity"/>
    <property type="evidence" value="ECO:0007669"/>
    <property type="project" value="TreeGrafter"/>
</dbReference>
<dbReference type="InterPro" id="IPR016024">
    <property type="entry name" value="ARM-type_fold"/>
</dbReference>
<gene>
    <name evidence="5" type="primary">FES1</name>
    <name evidence="5" type="ORF">HDU87_005892</name>
</gene>
<dbReference type="PANTHER" id="PTHR19316">
    <property type="entry name" value="PROTEIN FOLDING REGULATOR"/>
    <property type="match status" value="1"/>
</dbReference>
<comment type="similarity">
    <text evidence="1">Belongs to the FES1 family.</text>
</comment>
<sequence length="295" mass="32068">MSISQSELLQWGTAHSTPGEARPPLEPIDPKWLEVILGKEDSIRMKDCMEIIQDAAKTLDEKESAFDELEMLVESLDNANDLRPLKLWAPLIEIVSTNKEPVLRKYAAWVMGTAVQNNHRAQEDFLAAGGLDPVLKALAKDSDSDVRGKALHCISGAIRQNPTAIAAFMEKNGVAVLASVASDGDARLLKRAIFLIRSLIEEESPAVAAKAAEAACANSVPEMAADLMMSEKDDVDLVEKCLELLTVIASKHSELLSAEFKARINEELVPSVNRGLPDGEHAISPEMLQRLLAAL</sequence>
<evidence type="ECO:0000313" key="5">
    <source>
        <dbReference type="EMBL" id="KAJ3183776.1"/>
    </source>
</evidence>
<reference evidence="5" key="1">
    <citation type="submission" date="2020-05" db="EMBL/GenBank/DDBJ databases">
        <title>Phylogenomic resolution of chytrid fungi.</title>
        <authorList>
            <person name="Stajich J.E."/>
            <person name="Amses K."/>
            <person name="Simmons R."/>
            <person name="Seto K."/>
            <person name="Myers J."/>
            <person name="Bonds A."/>
            <person name="Quandt C.A."/>
            <person name="Barry K."/>
            <person name="Liu P."/>
            <person name="Grigoriev I."/>
            <person name="Longcore J.E."/>
            <person name="James T.Y."/>
        </authorList>
    </citation>
    <scope>NUCLEOTIDE SEQUENCE</scope>
    <source>
        <strain evidence="5">JEL0379</strain>
    </source>
</reference>
<evidence type="ECO:0000259" key="4">
    <source>
        <dbReference type="Pfam" id="PF08609"/>
    </source>
</evidence>
<dbReference type="PANTHER" id="PTHR19316:SF18">
    <property type="entry name" value="HSP70-BINDING PROTEIN 1"/>
    <property type="match status" value="1"/>
</dbReference>
<keyword evidence="3" id="KW-0175">Coiled coil</keyword>
<evidence type="ECO:0000256" key="1">
    <source>
        <dbReference type="ARBA" id="ARBA00011045"/>
    </source>
</evidence>
<dbReference type="EMBL" id="JADGJQ010000005">
    <property type="protein sequence ID" value="KAJ3183776.1"/>
    <property type="molecule type" value="Genomic_DNA"/>
</dbReference>
<dbReference type="InterPro" id="IPR011989">
    <property type="entry name" value="ARM-like"/>
</dbReference>
<keyword evidence="2" id="KW-0677">Repeat</keyword>
<dbReference type="Gene3D" id="1.25.10.10">
    <property type="entry name" value="Leucine-rich Repeat Variant"/>
    <property type="match status" value="1"/>
</dbReference>
<comment type="caution">
    <text evidence="5">The sequence shown here is derived from an EMBL/GenBank/DDBJ whole genome shotgun (WGS) entry which is preliminary data.</text>
</comment>
<name>A0AAD5XV33_9FUNG</name>
<evidence type="ECO:0000256" key="3">
    <source>
        <dbReference type="SAM" id="Coils"/>
    </source>
</evidence>
<feature type="coiled-coil region" evidence="3">
    <location>
        <begin position="52"/>
        <end position="79"/>
    </location>
</feature>
<dbReference type="Pfam" id="PF08609">
    <property type="entry name" value="Fes1"/>
    <property type="match status" value="1"/>
</dbReference>
<dbReference type="AlphaFoldDB" id="A0AAD5XV33"/>
<evidence type="ECO:0000256" key="2">
    <source>
        <dbReference type="ARBA" id="ARBA00022737"/>
    </source>
</evidence>
<dbReference type="Proteomes" id="UP001212152">
    <property type="component" value="Unassembled WGS sequence"/>
</dbReference>
<proteinExistence type="inferred from homology"/>
<dbReference type="InterPro" id="IPR050693">
    <property type="entry name" value="Hsp70_NEF-Inhibitors"/>
</dbReference>
<evidence type="ECO:0000313" key="6">
    <source>
        <dbReference type="Proteomes" id="UP001212152"/>
    </source>
</evidence>
<dbReference type="SUPFAM" id="SSF48371">
    <property type="entry name" value="ARM repeat"/>
    <property type="match status" value="1"/>
</dbReference>
<protein>
    <submittedName>
        <fullName evidence="5">Hsp70 nucleotide exchange factor fes1</fullName>
    </submittedName>
</protein>
<dbReference type="InterPro" id="IPR013918">
    <property type="entry name" value="Nucleotide_exch_fac_Fes1"/>
</dbReference>
<organism evidence="5 6">
    <name type="scientific">Geranomyces variabilis</name>
    <dbReference type="NCBI Taxonomy" id="109894"/>
    <lineage>
        <taxon>Eukaryota</taxon>
        <taxon>Fungi</taxon>
        <taxon>Fungi incertae sedis</taxon>
        <taxon>Chytridiomycota</taxon>
        <taxon>Chytridiomycota incertae sedis</taxon>
        <taxon>Chytridiomycetes</taxon>
        <taxon>Spizellomycetales</taxon>
        <taxon>Powellomycetaceae</taxon>
        <taxon>Geranomyces</taxon>
    </lineage>
</organism>
<feature type="domain" description="Nucleotide exchange factor Fes1" evidence="4">
    <location>
        <begin position="7"/>
        <end position="82"/>
    </location>
</feature>
<keyword evidence="6" id="KW-1185">Reference proteome</keyword>
<accession>A0AAD5XV33</accession>
<dbReference type="GO" id="GO:0005783">
    <property type="term" value="C:endoplasmic reticulum"/>
    <property type="evidence" value="ECO:0007669"/>
    <property type="project" value="TreeGrafter"/>
</dbReference>